<dbReference type="InterPro" id="IPR051266">
    <property type="entry name" value="CLCR"/>
</dbReference>
<protein>
    <submittedName>
        <fullName evidence="3">Mg-chelatase subunit ChlD</fullName>
    </submittedName>
</protein>
<evidence type="ECO:0000313" key="3">
    <source>
        <dbReference type="EMBL" id="SSY70884.1"/>
    </source>
</evidence>
<reference evidence="3 4" key="1">
    <citation type="submission" date="2018-06" db="EMBL/GenBank/DDBJ databases">
        <authorList>
            <consortium name="Pathogen Informatics"/>
            <person name="Doyle S."/>
        </authorList>
    </citation>
    <scope>NUCLEOTIDE SEQUENCE [LARGE SCALE GENOMIC DNA]</scope>
    <source>
        <strain evidence="3 4">NCTC10283</strain>
    </source>
</reference>
<evidence type="ECO:0000256" key="1">
    <source>
        <dbReference type="SAM" id="SignalP"/>
    </source>
</evidence>
<dbReference type="Proteomes" id="UP000254209">
    <property type="component" value="Unassembled WGS sequence"/>
</dbReference>
<feature type="signal peptide" evidence="1">
    <location>
        <begin position="1"/>
        <end position="24"/>
    </location>
</feature>
<dbReference type="InterPro" id="IPR036465">
    <property type="entry name" value="vWFA_dom_sf"/>
</dbReference>
<feature type="chain" id="PRO_5016640285" evidence="1">
    <location>
        <begin position="25"/>
        <end position="576"/>
    </location>
</feature>
<dbReference type="InterPro" id="IPR002035">
    <property type="entry name" value="VWF_A"/>
</dbReference>
<dbReference type="Gene3D" id="3.40.50.410">
    <property type="entry name" value="von Willebrand factor, type A domain"/>
    <property type="match status" value="1"/>
</dbReference>
<dbReference type="InterPro" id="IPR022156">
    <property type="entry name" value="Uncharacterised_YfbK_N"/>
</dbReference>
<accession>A0A376BNU5</accession>
<dbReference type="PANTHER" id="PTHR10579">
    <property type="entry name" value="CALCIUM-ACTIVATED CHLORIDE CHANNEL REGULATOR"/>
    <property type="match status" value="1"/>
</dbReference>
<dbReference type="PANTHER" id="PTHR10579:SF43">
    <property type="entry name" value="ZINC FINGER (C3HC4-TYPE RING FINGER) FAMILY PROTEIN"/>
    <property type="match status" value="1"/>
</dbReference>
<feature type="domain" description="VWFA" evidence="2">
    <location>
        <begin position="210"/>
        <end position="388"/>
    </location>
</feature>
<dbReference type="PROSITE" id="PS50234">
    <property type="entry name" value="VWFA"/>
    <property type="match status" value="1"/>
</dbReference>
<evidence type="ECO:0000313" key="4">
    <source>
        <dbReference type="Proteomes" id="UP000254209"/>
    </source>
</evidence>
<dbReference type="CDD" id="cd01465">
    <property type="entry name" value="vWA_subgroup"/>
    <property type="match status" value="1"/>
</dbReference>
<proteinExistence type="predicted"/>
<organism evidence="3 4">
    <name type="scientific">Alysiella crassa</name>
    <dbReference type="NCBI Taxonomy" id="153491"/>
    <lineage>
        <taxon>Bacteria</taxon>
        <taxon>Pseudomonadati</taxon>
        <taxon>Pseudomonadota</taxon>
        <taxon>Betaproteobacteria</taxon>
        <taxon>Neisseriales</taxon>
        <taxon>Neisseriaceae</taxon>
        <taxon>Alysiella</taxon>
    </lineage>
</organism>
<dbReference type="RefSeq" id="WP_211249424.1">
    <property type="nucleotide sequence ID" value="NZ_UFSO01000002.1"/>
</dbReference>
<dbReference type="Pfam" id="PF00092">
    <property type="entry name" value="VWA"/>
    <property type="match status" value="1"/>
</dbReference>
<dbReference type="STRING" id="1120980.GCA_000745955_00999"/>
<dbReference type="SUPFAM" id="SSF53300">
    <property type="entry name" value="vWA-like"/>
    <property type="match status" value="1"/>
</dbReference>
<keyword evidence="4" id="KW-1185">Reference proteome</keyword>
<gene>
    <name evidence="3" type="ORF">NCTC10283_00999</name>
</gene>
<keyword evidence="1" id="KW-0732">Signal</keyword>
<sequence>MLHRKLIATLIATLFVAACGSAQQNVSSSNQAAEAAATVEYTTEYRMESRMEAPLAPTPAIAEFKRARPAPATKQAVMFGSRDSYIGAHSPTGHFGSVQAENTEKYGKIDPNPVKSVAEEAVSTFSIDVDTGSYANLRRFLNSGSLPPQNAVRIEELINYFDYNYALPRDNHPFAVHTEVVDSPFKTDAKLLKIGIQAKDLQVKELPAANLVFLVDVSGSMHEPNKLPLVQKTLRILTEQLRPQDKVTLITYAGDERVVLEPTSGSQKDVILKAIDNLQAGGSTAGEQGIRRAYAEAQKAFIKGGINRILLATDGDFNVGITDFDTLKNLIEEKRKTGISLTTLGYGTGNYNEHLMEQAADAGDGNYSYIDNEQEAKKVLHRQLSSTLATVAQDVKIQVEFNPATVQEYRLIGYENRALKQEDFNNDKVDAGDIGAGHNVTAIYEFIPTGKQGWLDNSRYQTANKTSGSLKEYAFVKLRYKNPNQKQSILLEQPIAVGSKSLNQANADTRWAVAVAAYGQRLQGDKYNGNLSWDGIAQLAQSAAKPDEFGERAEFLQLLNKARELSSDGKKVMESR</sequence>
<dbReference type="InterPro" id="IPR021908">
    <property type="entry name" value="YfbK_C"/>
</dbReference>
<dbReference type="EMBL" id="UFSO01000002">
    <property type="protein sequence ID" value="SSY70884.1"/>
    <property type="molecule type" value="Genomic_DNA"/>
</dbReference>
<dbReference type="SMART" id="SM00327">
    <property type="entry name" value="VWA"/>
    <property type="match status" value="1"/>
</dbReference>
<name>A0A376BNU5_9NEIS</name>
<evidence type="ECO:0000259" key="2">
    <source>
        <dbReference type="PROSITE" id="PS50234"/>
    </source>
</evidence>
<dbReference type="AlphaFoldDB" id="A0A376BNU5"/>
<dbReference type="PROSITE" id="PS51257">
    <property type="entry name" value="PROKAR_LIPOPROTEIN"/>
    <property type="match status" value="1"/>
</dbReference>
<dbReference type="Pfam" id="PF12450">
    <property type="entry name" value="vWF_A"/>
    <property type="match status" value="1"/>
</dbReference>
<dbReference type="Pfam" id="PF12034">
    <property type="entry name" value="YfbK_C"/>
    <property type="match status" value="1"/>
</dbReference>